<dbReference type="Gene3D" id="3.50.50.60">
    <property type="entry name" value="FAD/NAD(P)-binding domain"/>
    <property type="match status" value="2"/>
</dbReference>
<proteinExistence type="predicted"/>
<dbReference type="Pfam" id="PF13450">
    <property type="entry name" value="NAD_binding_8"/>
    <property type="match status" value="1"/>
</dbReference>
<feature type="signal peptide" evidence="1">
    <location>
        <begin position="1"/>
        <end position="19"/>
    </location>
</feature>
<evidence type="ECO:0000313" key="3">
    <source>
        <dbReference type="Proteomes" id="UP000886523"/>
    </source>
</evidence>
<dbReference type="InterPro" id="IPR036188">
    <property type="entry name" value="FAD/NAD-bd_sf"/>
</dbReference>
<evidence type="ECO:0008006" key="4">
    <source>
        <dbReference type="Google" id="ProtNLM"/>
    </source>
</evidence>
<dbReference type="EMBL" id="MU129000">
    <property type="protein sequence ID" value="KAF9511431.1"/>
    <property type="molecule type" value="Genomic_DNA"/>
</dbReference>
<name>A0A9P6DQT2_9AGAM</name>
<evidence type="ECO:0000256" key="1">
    <source>
        <dbReference type="SAM" id="SignalP"/>
    </source>
</evidence>
<evidence type="ECO:0000313" key="2">
    <source>
        <dbReference type="EMBL" id="KAF9511431.1"/>
    </source>
</evidence>
<dbReference type="PRINTS" id="PR00419">
    <property type="entry name" value="ADXRDTASE"/>
</dbReference>
<organism evidence="2 3">
    <name type="scientific">Hydnum rufescens UP504</name>
    <dbReference type="NCBI Taxonomy" id="1448309"/>
    <lineage>
        <taxon>Eukaryota</taxon>
        <taxon>Fungi</taxon>
        <taxon>Dikarya</taxon>
        <taxon>Basidiomycota</taxon>
        <taxon>Agaricomycotina</taxon>
        <taxon>Agaricomycetes</taxon>
        <taxon>Cantharellales</taxon>
        <taxon>Hydnaceae</taxon>
        <taxon>Hydnum</taxon>
    </lineage>
</organism>
<comment type="caution">
    <text evidence="2">The sequence shown here is derived from an EMBL/GenBank/DDBJ whole genome shotgun (WGS) entry which is preliminary data.</text>
</comment>
<dbReference type="AlphaFoldDB" id="A0A9P6DQT2"/>
<keyword evidence="3" id="KW-1185">Reference proteome</keyword>
<gene>
    <name evidence="2" type="ORF">BS47DRAFT_1486839</name>
</gene>
<feature type="chain" id="PRO_5040336606" description="FAD/NAD(P)-binding domain-containing protein" evidence="1">
    <location>
        <begin position="20"/>
        <end position="269"/>
    </location>
</feature>
<dbReference type="OrthoDB" id="66881at2759"/>
<reference evidence="2" key="1">
    <citation type="journal article" date="2020" name="Nat. Commun.">
        <title>Large-scale genome sequencing of mycorrhizal fungi provides insights into the early evolution of symbiotic traits.</title>
        <authorList>
            <person name="Miyauchi S."/>
            <person name="Kiss E."/>
            <person name="Kuo A."/>
            <person name="Drula E."/>
            <person name="Kohler A."/>
            <person name="Sanchez-Garcia M."/>
            <person name="Morin E."/>
            <person name="Andreopoulos B."/>
            <person name="Barry K.W."/>
            <person name="Bonito G."/>
            <person name="Buee M."/>
            <person name="Carver A."/>
            <person name="Chen C."/>
            <person name="Cichocki N."/>
            <person name="Clum A."/>
            <person name="Culley D."/>
            <person name="Crous P.W."/>
            <person name="Fauchery L."/>
            <person name="Girlanda M."/>
            <person name="Hayes R.D."/>
            <person name="Keri Z."/>
            <person name="LaButti K."/>
            <person name="Lipzen A."/>
            <person name="Lombard V."/>
            <person name="Magnuson J."/>
            <person name="Maillard F."/>
            <person name="Murat C."/>
            <person name="Nolan M."/>
            <person name="Ohm R.A."/>
            <person name="Pangilinan J."/>
            <person name="Pereira M.F."/>
            <person name="Perotto S."/>
            <person name="Peter M."/>
            <person name="Pfister S."/>
            <person name="Riley R."/>
            <person name="Sitrit Y."/>
            <person name="Stielow J.B."/>
            <person name="Szollosi G."/>
            <person name="Zifcakova L."/>
            <person name="Stursova M."/>
            <person name="Spatafora J.W."/>
            <person name="Tedersoo L."/>
            <person name="Vaario L.M."/>
            <person name="Yamada A."/>
            <person name="Yan M."/>
            <person name="Wang P."/>
            <person name="Xu J."/>
            <person name="Bruns T."/>
            <person name="Baldrian P."/>
            <person name="Vilgalys R."/>
            <person name="Dunand C."/>
            <person name="Henrissat B."/>
            <person name="Grigoriev I.V."/>
            <person name="Hibbett D."/>
            <person name="Nagy L.G."/>
            <person name="Martin F.M."/>
        </authorList>
    </citation>
    <scope>NUCLEOTIDE SEQUENCE</scope>
    <source>
        <strain evidence="2">UP504</strain>
    </source>
</reference>
<protein>
    <recommendedName>
        <fullName evidence="4">FAD/NAD(P)-binding domain-containing protein</fullName>
    </recommendedName>
</protein>
<accession>A0A9P6DQT2</accession>
<dbReference type="Proteomes" id="UP000886523">
    <property type="component" value="Unassembled WGS sequence"/>
</dbReference>
<sequence length="269" mass="30132">MRLQSLLTIFGLALVEVIANPQLQTPLAFASSGPYTKFPSIRRVAVIGAGPSGLQSAATLLEHGFEVRLFERRPKPGAAFPSVASHFSSPPIITDGTHLRSLHWTGHYINDPTLAFTNVRPWTLGRYQSLGFAKTWSGKARLPSQEQMWAEYPGAKSSVTSHAFGSLAEEAQNRQWVAWLNNASLEFGGRLVSPWPIELRTLFSTRAIAYREAFVYYANTAWEAGYTTSRNFTEYENTPRDQWRAETIARIALADEGACDWEWGCEEDW</sequence>
<keyword evidence="1" id="KW-0732">Signal</keyword>
<dbReference type="SUPFAM" id="SSF51905">
    <property type="entry name" value="FAD/NAD(P)-binding domain"/>
    <property type="match status" value="1"/>
</dbReference>